<dbReference type="InterPro" id="IPR027417">
    <property type="entry name" value="P-loop_NTPase"/>
</dbReference>
<keyword evidence="2" id="KW-1185">Reference proteome</keyword>
<dbReference type="Proteomes" id="UP000244060">
    <property type="component" value="Unassembled WGS sequence"/>
</dbReference>
<comment type="caution">
    <text evidence="1">The sequence shown here is derived from an EMBL/GenBank/DDBJ whole genome shotgun (WGS) entry which is preliminary data.</text>
</comment>
<evidence type="ECO:0000313" key="2">
    <source>
        <dbReference type="Proteomes" id="UP000244060"/>
    </source>
</evidence>
<dbReference type="RefSeq" id="WP_244908383.1">
    <property type="nucleotide sequence ID" value="NZ_QAOT01000030.1"/>
</dbReference>
<sequence length="278" mass="31625">MARIWLHIGHGKTGTSSIQWAMADRSRLRRDVIYPVRGRGDQMAHHGLFPLKEAAYGPEIIQVLRQLSQRLASVNIPVLLSSEHLCHASERKVTQIARAFAGHELRVVYYIRRQDDLLESSFRQRQSAQPGAFPDPNLFLERFSKGFDFESRLQPWRAVFGDEAITVRLYHPEVVGSDVVGDIERLLGLPDWPDRAPAQRNPSLTAAGTRKVMQAATASPDEARRLARELRGVDTDGDNSPFYDESNRRMLMERYHLSNRRVAEQFLDEESAALLLKA</sequence>
<protein>
    <recommendedName>
        <fullName evidence="3">Sulfotransferase domain-containing protein</fullName>
    </recommendedName>
</protein>
<reference evidence="1 2" key="1">
    <citation type="submission" date="2018-04" db="EMBL/GenBank/DDBJ databases">
        <title>Genomic Encyclopedia of Type Strains, Phase III (KMG-III): the genomes of soil and plant-associated and newly described type strains.</title>
        <authorList>
            <person name="Whitman W."/>
        </authorList>
    </citation>
    <scope>NUCLEOTIDE SEQUENCE [LARGE SCALE GENOMIC DNA]</scope>
    <source>
        <strain evidence="1 2">KA25</strain>
    </source>
</reference>
<name>A0A2T5JR55_9RHOB</name>
<proteinExistence type="predicted"/>
<evidence type="ECO:0000313" key="1">
    <source>
        <dbReference type="EMBL" id="PTR10473.1"/>
    </source>
</evidence>
<evidence type="ECO:0008006" key="3">
    <source>
        <dbReference type="Google" id="ProtNLM"/>
    </source>
</evidence>
<organism evidence="1 2">
    <name type="scientific">Cereibacter azotoformans</name>
    <dbReference type="NCBI Taxonomy" id="43057"/>
    <lineage>
        <taxon>Bacteria</taxon>
        <taxon>Pseudomonadati</taxon>
        <taxon>Pseudomonadota</taxon>
        <taxon>Alphaproteobacteria</taxon>
        <taxon>Rhodobacterales</taxon>
        <taxon>Paracoccaceae</taxon>
        <taxon>Cereibacter</taxon>
    </lineage>
</organism>
<dbReference type="AlphaFoldDB" id="A0A2T5JR55"/>
<dbReference type="SUPFAM" id="SSF52540">
    <property type="entry name" value="P-loop containing nucleoside triphosphate hydrolases"/>
    <property type="match status" value="1"/>
</dbReference>
<accession>A0A2T5JR55</accession>
<gene>
    <name evidence="1" type="ORF">C8J28_13024</name>
</gene>
<dbReference type="EMBL" id="QAOT01000030">
    <property type="protein sequence ID" value="PTR10473.1"/>
    <property type="molecule type" value="Genomic_DNA"/>
</dbReference>